<gene>
    <name evidence="2" type="ORF">CLV56_2664</name>
</gene>
<comment type="caution">
    <text evidence="2">The sequence shown here is derived from an EMBL/GenBank/DDBJ whole genome shotgun (WGS) entry which is preliminary data.</text>
</comment>
<dbReference type="Pfam" id="PF12867">
    <property type="entry name" value="DinB_2"/>
    <property type="match status" value="1"/>
</dbReference>
<evidence type="ECO:0000313" key="3">
    <source>
        <dbReference type="Proteomes" id="UP000230842"/>
    </source>
</evidence>
<dbReference type="Proteomes" id="UP000230842">
    <property type="component" value="Unassembled WGS sequence"/>
</dbReference>
<accession>A0A0B2BNQ5</accession>
<proteinExistence type="predicted"/>
<dbReference type="InterPro" id="IPR034660">
    <property type="entry name" value="DinB/YfiT-like"/>
</dbReference>
<dbReference type="AlphaFoldDB" id="A0A0B2BNQ5"/>
<dbReference type="EMBL" id="PGEZ01000001">
    <property type="protein sequence ID" value="PJJ58413.1"/>
    <property type="molecule type" value="Genomic_DNA"/>
</dbReference>
<dbReference type="SUPFAM" id="SSF109854">
    <property type="entry name" value="DinB/YfiT-like putative metalloenzymes"/>
    <property type="match status" value="1"/>
</dbReference>
<reference evidence="2 3" key="1">
    <citation type="submission" date="2017-11" db="EMBL/GenBank/DDBJ databases">
        <title>Genomic Encyclopedia of Archaeal and Bacterial Type Strains, Phase II (KMG-II): From Individual Species to Whole Genera.</title>
        <authorList>
            <person name="Goeker M."/>
        </authorList>
    </citation>
    <scope>NUCLEOTIDE SEQUENCE [LARGE SCALE GENOMIC DNA]</scope>
    <source>
        <strain evidence="2 3">DSM 27763</strain>
    </source>
</reference>
<organism evidence="2 3">
    <name type="scientific">Mumia flava</name>
    <dbReference type="NCBI Taxonomy" id="1348852"/>
    <lineage>
        <taxon>Bacteria</taxon>
        <taxon>Bacillati</taxon>
        <taxon>Actinomycetota</taxon>
        <taxon>Actinomycetes</taxon>
        <taxon>Propionibacteriales</taxon>
        <taxon>Nocardioidaceae</taxon>
        <taxon>Mumia</taxon>
    </lineage>
</organism>
<dbReference type="OrthoDB" id="3376896at2"/>
<keyword evidence="3" id="KW-1185">Reference proteome</keyword>
<dbReference type="Gene3D" id="1.20.120.450">
    <property type="entry name" value="dinb family like domain"/>
    <property type="match status" value="1"/>
</dbReference>
<evidence type="ECO:0000313" key="2">
    <source>
        <dbReference type="EMBL" id="PJJ58413.1"/>
    </source>
</evidence>
<name>A0A0B2BNQ5_9ACTN</name>
<protein>
    <submittedName>
        <fullName evidence="2">DinB family protein</fullName>
    </submittedName>
</protein>
<dbReference type="InterPro" id="IPR024775">
    <property type="entry name" value="DinB-like"/>
</dbReference>
<evidence type="ECO:0000259" key="1">
    <source>
        <dbReference type="Pfam" id="PF12867"/>
    </source>
</evidence>
<feature type="domain" description="DinB-like" evidence="1">
    <location>
        <begin position="35"/>
        <end position="166"/>
    </location>
</feature>
<sequence length="173" mass="19233">MPIIPDTKDWTWATRQPCEECGFDPTALDVVRTGDRVRANATGWAEVLARPDVVVRPDDATWSPLEYACHVRDVLTLFRERLALMLGEDDPLFANWDQDATAVEQDYGAQDPAEVGTALVREAGLTAAAFDAVPDDAWGRTGRRNDGAVFSVATFAAYFLHDIEHHAYDVRRV</sequence>